<dbReference type="CDD" id="cd16295">
    <property type="entry name" value="TTHA0252-CPSF-like_MBL-fold"/>
    <property type="match status" value="1"/>
</dbReference>
<name>I0IPY7_LEPFC</name>
<dbReference type="Pfam" id="PF07521">
    <property type="entry name" value="RMMBL"/>
    <property type="match status" value="1"/>
</dbReference>
<dbReference type="PANTHER" id="PTHR11203">
    <property type="entry name" value="CLEAVAGE AND POLYADENYLATION SPECIFICITY FACTOR FAMILY MEMBER"/>
    <property type="match status" value="1"/>
</dbReference>
<gene>
    <name evidence="4" type="ordered locus">LFE_1655</name>
</gene>
<protein>
    <submittedName>
        <fullName evidence="4">Putative metallo-beta-lactamase family protein</fullName>
    </submittedName>
</protein>
<dbReference type="Pfam" id="PF00753">
    <property type="entry name" value="Lactamase_B"/>
    <property type="match status" value="1"/>
</dbReference>
<evidence type="ECO:0000313" key="4">
    <source>
        <dbReference type="EMBL" id="BAM07336.1"/>
    </source>
</evidence>
<dbReference type="Pfam" id="PF10996">
    <property type="entry name" value="Beta-Casp"/>
    <property type="match status" value="1"/>
</dbReference>
<dbReference type="InterPro" id="IPR022712">
    <property type="entry name" value="Beta_Casp"/>
</dbReference>
<dbReference type="PATRIC" id="fig|1162668.3.peg.1969"/>
<feature type="domain" description="Beta-Casp" evidence="3">
    <location>
        <begin position="253"/>
        <end position="379"/>
    </location>
</feature>
<dbReference type="Gene3D" id="3.60.15.10">
    <property type="entry name" value="Ribonuclease Z/Hydroxyacylglutathione hydrolase-like"/>
    <property type="match status" value="1"/>
</dbReference>
<dbReference type="PANTHER" id="PTHR11203:SF37">
    <property type="entry name" value="INTEGRATOR COMPLEX SUBUNIT 11"/>
    <property type="match status" value="1"/>
</dbReference>
<dbReference type="GO" id="GO:0016787">
    <property type="term" value="F:hydrolase activity"/>
    <property type="evidence" value="ECO:0007669"/>
    <property type="project" value="UniProtKB-KW"/>
</dbReference>
<dbReference type="STRING" id="1162668.LFE_1655"/>
<dbReference type="InterPro" id="IPR011108">
    <property type="entry name" value="RMMBL"/>
</dbReference>
<dbReference type="RefSeq" id="WP_014449821.1">
    <property type="nucleotide sequence ID" value="NC_017094.1"/>
</dbReference>
<dbReference type="EMBL" id="AP012342">
    <property type="protein sequence ID" value="BAM07336.1"/>
    <property type="molecule type" value="Genomic_DNA"/>
</dbReference>
<dbReference type="HOGENOM" id="CLU_009673_5_2_0"/>
<evidence type="ECO:0000259" key="3">
    <source>
        <dbReference type="SMART" id="SM01027"/>
    </source>
</evidence>
<dbReference type="AlphaFoldDB" id="I0IPY7"/>
<evidence type="ECO:0000256" key="1">
    <source>
        <dbReference type="ARBA" id="ARBA00022801"/>
    </source>
</evidence>
<dbReference type="SUPFAM" id="SSF56281">
    <property type="entry name" value="Metallo-hydrolase/oxidoreductase"/>
    <property type="match status" value="1"/>
</dbReference>
<accession>I0IPY7</accession>
<proteinExistence type="predicted"/>
<dbReference type="InterPro" id="IPR001279">
    <property type="entry name" value="Metallo-B-lactamas"/>
</dbReference>
<dbReference type="GO" id="GO:0004521">
    <property type="term" value="F:RNA endonuclease activity"/>
    <property type="evidence" value="ECO:0007669"/>
    <property type="project" value="TreeGrafter"/>
</dbReference>
<dbReference type="InterPro" id="IPR036866">
    <property type="entry name" value="RibonucZ/Hydroxyglut_hydro"/>
</dbReference>
<dbReference type="InterPro" id="IPR050698">
    <property type="entry name" value="MBL"/>
</dbReference>
<evidence type="ECO:0000259" key="2">
    <source>
        <dbReference type="SMART" id="SM00849"/>
    </source>
</evidence>
<dbReference type="SMART" id="SM00849">
    <property type="entry name" value="Lactamase_B"/>
    <property type="match status" value="1"/>
</dbReference>
<evidence type="ECO:0000313" key="5">
    <source>
        <dbReference type="Proteomes" id="UP000007382"/>
    </source>
</evidence>
<dbReference type="KEGG" id="lfc:LFE_1655"/>
<organism evidence="4 5">
    <name type="scientific">Leptospirillum ferrooxidans (strain C2-3)</name>
    <dbReference type="NCBI Taxonomy" id="1162668"/>
    <lineage>
        <taxon>Bacteria</taxon>
        <taxon>Pseudomonadati</taxon>
        <taxon>Nitrospirota</taxon>
        <taxon>Nitrospiria</taxon>
        <taxon>Nitrospirales</taxon>
        <taxon>Nitrospiraceae</taxon>
        <taxon>Leptospirillum</taxon>
    </lineage>
</organism>
<dbReference type="Gene3D" id="3.40.50.10890">
    <property type="match status" value="1"/>
</dbReference>
<reference evidence="5" key="2">
    <citation type="submission" date="2012-03" db="EMBL/GenBank/DDBJ databases">
        <title>The complete genome sequence of the pioneer microbe on fresh volcanic deposit, Leptospirillum ferrooxidans strain C2-3.</title>
        <authorList>
            <person name="Fujimura R."/>
            <person name="Sato Y."/>
            <person name="Nishizawa T."/>
            <person name="Nanba K."/>
            <person name="Oshima K."/>
            <person name="Hattori M."/>
            <person name="Kamijo T."/>
            <person name="Ohta H."/>
        </authorList>
    </citation>
    <scope>NUCLEOTIDE SEQUENCE [LARGE SCALE GENOMIC DNA]</scope>
    <source>
        <strain evidence="5">C2-3</strain>
    </source>
</reference>
<reference evidence="4 5" key="1">
    <citation type="journal article" date="2012" name="J. Bacteriol.">
        <title>Complete Genome Sequence of Leptospirillum ferrooxidans Strain C2-3, Isolated from a Fresh Volcanic Ash Deposit on the Island of Miyake, Japan.</title>
        <authorList>
            <person name="Fujimura R."/>
            <person name="Sato Y."/>
            <person name="Nishizawa T."/>
            <person name="Oshima K."/>
            <person name="Kim S.-W."/>
            <person name="Hattori M."/>
            <person name="Kamijo T."/>
            <person name="Ohta H."/>
        </authorList>
    </citation>
    <scope>NUCLEOTIDE SEQUENCE [LARGE SCALE GENOMIC DNA]</scope>
    <source>
        <strain evidence="4 5">C2-3</strain>
    </source>
</reference>
<keyword evidence="1" id="KW-0378">Hydrolase</keyword>
<keyword evidence="5" id="KW-1185">Reference proteome</keyword>
<dbReference type="SMART" id="SM01027">
    <property type="entry name" value="Beta-Casp"/>
    <property type="match status" value="1"/>
</dbReference>
<dbReference type="OrthoDB" id="9803916at2"/>
<dbReference type="PROSITE" id="PS51257">
    <property type="entry name" value="PROKAR_LIPOPROTEIN"/>
    <property type="match status" value="1"/>
</dbReference>
<sequence length="471" mass="52056">MKISFHGAASCVTGSCHLLEMDGFRLLVDCGLFQGADELFGGESDPFGFDPREIDAVLLTHAHLDHCGRLPLLFRQGFRGPIYSTQPTRLLSGIVLQDAAHLHEEARDRRHNHAKGIIHKRDDASYNISDVIETMALFQTVALKTPVKLHPDVTATFHDAGHILGSASIQVSVREKGATTRILFSGDIGPKNVSLVKPWSPPLDSDYVLVETTYGDRLHRSREGSIEELARVLAQTLAGGGNVLIPTFALERAQELLWVFGQFFREERVPPGTFFFLDSPMALSATEVFERFRSELSPELESFISQGIDPFSFPGLVTARSIHDSQEINAVRRDAVIMAGSGMISGGRIVYHLERHIDNPLSSLIFVGYQAEGTLGRAIVDGEKKVRLLGEMRDVRIQTHMINGFSAHADQGDLLAWCSSMQVPDQVFLVHGEKRSMTGFSEKLPSIGWNNMAMPKLHETIELAPAKGKRL</sequence>
<dbReference type="Proteomes" id="UP000007382">
    <property type="component" value="Chromosome"/>
</dbReference>
<feature type="domain" description="Metallo-beta-lactamase" evidence="2">
    <location>
        <begin position="13"/>
        <end position="237"/>
    </location>
</feature>
<dbReference type="eggNOG" id="COG1236">
    <property type="taxonomic scope" value="Bacteria"/>
</dbReference>